<dbReference type="HAMAP" id="MF_00974">
    <property type="entry name" value="DNA_primase_DnaG"/>
    <property type="match status" value="1"/>
</dbReference>
<dbReference type="NCBIfam" id="TIGR01391">
    <property type="entry name" value="dnaG"/>
    <property type="match status" value="1"/>
</dbReference>
<dbReference type="Proteomes" id="UP001211044">
    <property type="component" value="Chromosome"/>
</dbReference>
<dbReference type="GO" id="GO:0006269">
    <property type="term" value="P:DNA replication, synthesis of primer"/>
    <property type="evidence" value="ECO:0007669"/>
    <property type="project" value="UniProtKB-UniRule"/>
</dbReference>
<dbReference type="Gene3D" id="3.90.980.10">
    <property type="entry name" value="DNA primase, catalytic core, N-terminal domain"/>
    <property type="match status" value="1"/>
</dbReference>
<dbReference type="GO" id="GO:1990077">
    <property type="term" value="C:primosome complex"/>
    <property type="evidence" value="ECO:0007669"/>
    <property type="project" value="UniProtKB-KW"/>
</dbReference>
<keyword evidence="6 12" id="KW-0479">Metal-binding</keyword>
<comment type="domain">
    <text evidence="12">Contains an N-terminal zinc-binding domain, a central core domain that contains the primase activity, and a C-terminal DnaB-binding domain.</text>
</comment>
<dbReference type="Pfam" id="PF10410">
    <property type="entry name" value="DnaB_bind"/>
    <property type="match status" value="1"/>
</dbReference>
<evidence type="ECO:0000256" key="13">
    <source>
        <dbReference type="SAM" id="MobiDB-lite"/>
    </source>
</evidence>
<feature type="zinc finger region" description="CHC2-type" evidence="12">
    <location>
        <begin position="41"/>
        <end position="65"/>
    </location>
</feature>
<dbReference type="PANTHER" id="PTHR30313">
    <property type="entry name" value="DNA PRIMASE"/>
    <property type="match status" value="1"/>
</dbReference>
<dbReference type="GO" id="GO:0008270">
    <property type="term" value="F:zinc ion binding"/>
    <property type="evidence" value="ECO:0007669"/>
    <property type="project" value="UniProtKB-UniRule"/>
</dbReference>
<evidence type="ECO:0000256" key="9">
    <source>
        <dbReference type="ARBA" id="ARBA00022842"/>
    </source>
</evidence>
<dbReference type="GO" id="GO:0005737">
    <property type="term" value="C:cytoplasm"/>
    <property type="evidence" value="ECO:0007669"/>
    <property type="project" value="TreeGrafter"/>
</dbReference>
<dbReference type="EC" id="2.7.7.101" evidence="12"/>
<proteinExistence type="inferred from homology"/>
<dbReference type="InterPro" id="IPR002694">
    <property type="entry name" value="Znf_CHC2"/>
</dbReference>
<keyword evidence="4 12" id="KW-0548">Nucleotidyltransferase</keyword>
<dbReference type="PANTHER" id="PTHR30313:SF2">
    <property type="entry name" value="DNA PRIMASE"/>
    <property type="match status" value="1"/>
</dbReference>
<dbReference type="InterPro" id="IPR006171">
    <property type="entry name" value="TOPRIM_dom"/>
</dbReference>
<dbReference type="Pfam" id="PF01807">
    <property type="entry name" value="Zn_ribbon_DnaG"/>
    <property type="match status" value="1"/>
</dbReference>
<comment type="catalytic activity">
    <reaction evidence="12">
        <text>ssDNA + n NTP = ssDNA/pppN(pN)n-1 hybrid + (n-1) diphosphate.</text>
        <dbReference type="EC" id="2.7.7.101"/>
    </reaction>
</comment>
<dbReference type="Pfam" id="PF13662">
    <property type="entry name" value="Toprim_4"/>
    <property type="match status" value="1"/>
</dbReference>
<evidence type="ECO:0000313" key="15">
    <source>
        <dbReference type="EMBL" id="WCE46930.1"/>
    </source>
</evidence>
<dbReference type="InterPro" id="IPR019475">
    <property type="entry name" value="DNA_primase_DnaB-bd"/>
</dbReference>
<dbReference type="InterPro" id="IPR013264">
    <property type="entry name" value="DNAG_N"/>
</dbReference>
<evidence type="ECO:0000256" key="3">
    <source>
        <dbReference type="ARBA" id="ARBA00022679"/>
    </source>
</evidence>
<comment type="subunit">
    <text evidence="12">Monomer. Interacts with DnaB.</text>
</comment>
<comment type="cofactor">
    <cofactor evidence="12">
        <name>Zn(2+)</name>
        <dbReference type="ChEBI" id="CHEBI:29105"/>
    </cofactor>
    <text evidence="12">Binds 1 zinc ion per monomer.</text>
</comment>
<evidence type="ECO:0000256" key="5">
    <source>
        <dbReference type="ARBA" id="ARBA00022705"/>
    </source>
</evidence>
<feature type="domain" description="Toprim" evidence="14">
    <location>
        <begin position="262"/>
        <end position="360"/>
    </location>
</feature>
<dbReference type="InterPro" id="IPR034151">
    <property type="entry name" value="TOPRIM_DnaG_bac"/>
</dbReference>
<reference evidence="15" key="1">
    <citation type="submission" date="2023-01" db="EMBL/GenBank/DDBJ databases">
        <title>Comparative Genomic Analysis of the Clinically-Derived Winkia Strain NY0527 Provides Evidence into the Taxonomic Reassignment of Winkia neuii and Characterizes Their Virulence Traits.</title>
        <authorList>
            <person name="Cai X."/>
            <person name="Peng Y."/>
            <person name="Li M."/>
            <person name="Qiu Y."/>
            <person name="Wang Y."/>
            <person name="Xu L."/>
            <person name="Hou Q."/>
        </authorList>
    </citation>
    <scope>NUCLEOTIDE SEQUENCE</scope>
    <source>
        <strain evidence="15">NY0527</strain>
    </source>
</reference>
<evidence type="ECO:0000256" key="6">
    <source>
        <dbReference type="ARBA" id="ARBA00022723"/>
    </source>
</evidence>
<dbReference type="InterPro" id="IPR006295">
    <property type="entry name" value="DNA_primase_DnaG"/>
</dbReference>
<dbReference type="SMART" id="SM00493">
    <property type="entry name" value="TOPRIM"/>
    <property type="match status" value="1"/>
</dbReference>
<keyword evidence="3 12" id="KW-0808">Transferase</keyword>
<sequence>MAGLIKREDIDAVREATRIDEVVSDHVTLRPAGIDSMKGLCPFHDERTPSFHVRPQMGLWHCFGCGEGGDVISFVQNINHISFTEAVEYLAAKAGITLHYEDGASGPSREETSMRSRILDANRVAEEFFVSQLSTKQARVGRNFLASRGFGPEVAAHFGVGYAPASWDELLRVLRSNGFTEAQIQASGLASQGSRGLYDRFRGRLIWPIRDLTGATVGFGARRLGDDDKGPKYLNTPETAVYKKSQVLYGIDLAKKQIAASRKLVVVEGYTDVMAAHLAGVEQAVATCGTAFGSEHVRIARRLIGDSADPAAGVILSSGKARGGEVVFTFDGDAAGQKAALRAFREDQNFASQTFVAVEPNGLDPCDLRMAKGDQAVRALVESREPLFAFVIRSVLASLDLNTAEGRVAGLRAAAPVVSQIKDRALRREYARELSGWLGMDSAEVMQAVRHSSSYRPANRPGVQMAGAGRPAAPPAVPPADPVTRLERQCLEVVLQRPADAIGAGFDQLDGEAFLAPSHKAIHDAIRAAGGLAAFAKASSLTPPSDEAGQRAAQTKWLESVLEEGGEFIAPLVRQLAVTPLAQDDPGRMRSYVQGIVKALVGMSLTRSAGVLRSQLGRLKPNDPSYSEVFSQLMEIEKKKRALRS</sequence>
<comment type="function">
    <text evidence="12">RNA polymerase that catalyzes the synthesis of short RNA molecules used as primers for DNA polymerase during DNA replication.</text>
</comment>
<dbReference type="InterPro" id="IPR037068">
    <property type="entry name" value="DNA_primase_core_N_sf"/>
</dbReference>
<dbReference type="SUPFAM" id="SSF57783">
    <property type="entry name" value="Zinc beta-ribbon"/>
    <property type="match status" value="1"/>
</dbReference>
<keyword evidence="5 12" id="KW-0235">DNA replication</keyword>
<keyword evidence="8 12" id="KW-0862">Zinc</keyword>
<accession>A0AB38XRE5</accession>
<dbReference type="AlphaFoldDB" id="A0AB38XRE5"/>
<dbReference type="InterPro" id="IPR036977">
    <property type="entry name" value="DNA_primase_Znf_CHC2"/>
</dbReference>
<evidence type="ECO:0000259" key="14">
    <source>
        <dbReference type="PROSITE" id="PS50880"/>
    </source>
</evidence>
<dbReference type="RefSeq" id="WP_004806262.1">
    <property type="nucleotide sequence ID" value="NZ_CP116394.1"/>
</dbReference>
<dbReference type="CDD" id="cd03364">
    <property type="entry name" value="TOPRIM_DnaG_primases"/>
    <property type="match status" value="1"/>
</dbReference>
<feature type="region of interest" description="Disordered" evidence="13">
    <location>
        <begin position="455"/>
        <end position="479"/>
    </location>
</feature>
<comment type="similarity">
    <text evidence="12">Belongs to the DnaG primase family.</text>
</comment>
<dbReference type="SMART" id="SM00400">
    <property type="entry name" value="ZnF_CHCC"/>
    <property type="match status" value="1"/>
</dbReference>
<keyword evidence="1 12" id="KW-0240">DNA-directed RNA polymerase</keyword>
<protein>
    <recommendedName>
        <fullName evidence="12">DNA primase</fullName>
        <ecNumber evidence="12">2.7.7.101</ecNumber>
    </recommendedName>
</protein>
<evidence type="ECO:0000256" key="4">
    <source>
        <dbReference type="ARBA" id="ARBA00022695"/>
    </source>
</evidence>
<dbReference type="Gene3D" id="3.40.1360.10">
    <property type="match status" value="1"/>
</dbReference>
<name>A0AB38XRE5_9ACTO</name>
<evidence type="ECO:0000256" key="7">
    <source>
        <dbReference type="ARBA" id="ARBA00022771"/>
    </source>
</evidence>
<dbReference type="Gene3D" id="3.90.580.10">
    <property type="entry name" value="Zinc finger, CHC2-type domain"/>
    <property type="match status" value="1"/>
</dbReference>
<keyword evidence="9" id="KW-0460">Magnesium</keyword>
<dbReference type="GO" id="GO:0000428">
    <property type="term" value="C:DNA-directed RNA polymerase complex"/>
    <property type="evidence" value="ECO:0007669"/>
    <property type="project" value="UniProtKB-KW"/>
</dbReference>
<gene>
    <name evidence="12 15" type="primary">dnaG</name>
    <name evidence="15" type="ORF">PIG85_04590</name>
</gene>
<dbReference type="GO" id="GO:0003899">
    <property type="term" value="F:DNA-directed RNA polymerase activity"/>
    <property type="evidence" value="ECO:0007669"/>
    <property type="project" value="UniProtKB-UniRule"/>
</dbReference>
<dbReference type="KEGG" id="wne:PIG85_04590"/>
<organism evidence="15 16">
    <name type="scientific">Winkia neuii subsp. anitrata</name>
    <dbReference type="NCBI Taxonomy" id="29318"/>
    <lineage>
        <taxon>Bacteria</taxon>
        <taxon>Bacillati</taxon>
        <taxon>Actinomycetota</taxon>
        <taxon>Actinomycetes</taxon>
        <taxon>Actinomycetales</taxon>
        <taxon>Actinomycetaceae</taxon>
        <taxon>Winkia</taxon>
    </lineage>
</organism>
<keyword evidence="7 12" id="KW-0863">Zinc-finger</keyword>
<keyword evidence="2 12" id="KW-0639">Primosome</keyword>
<keyword evidence="10 12" id="KW-0238">DNA-binding</keyword>
<dbReference type="FunFam" id="3.90.580.10:FF:000001">
    <property type="entry name" value="DNA primase"/>
    <property type="match status" value="1"/>
</dbReference>
<evidence type="ECO:0000256" key="1">
    <source>
        <dbReference type="ARBA" id="ARBA00022478"/>
    </source>
</evidence>
<dbReference type="Pfam" id="PF08275">
    <property type="entry name" value="DNAG_N"/>
    <property type="match status" value="1"/>
</dbReference>
<dbReference type="SUPFAM" id="SSF56731">
    <property type="entry name" value="DNA primase core"/>
    <property type="match status" value="1"/>
</dbReference>
<evidence type="ECO:0000256" key="11">
    <source>
        <dbReference type="ARBA" id="ARBA00023163"/>
    </source>
</evidence>
<evidence type="ECO:0000256" key="2">
    <source>
        <dbReference type="ARBA" id="ARBA00022515"/>
    </source>
</evidence>
<evidence type="ECO:0000313" key="16">
    <source>
        <dbReference type="Proteomes" id="UP001211044"/>
    </source>
</evidence>
<dbReference type="EMBL" id="CP116394">
    <property type="protein sequence ID" value="WCE46930.1"/>
    <property type="molecule type" value="Genomic_DNA"/>
</dbReference>
<keyword evidence="11 12" id="KW-0804">Transcription</keyword>
<dbReference type="InterPro" id="IPR030846">
    <property type="entry name" value="DnaG_bac"/>
</dbReference>
<evidence type="ECO:0000256" key="12">
    <source>
        <dbReference type="HAMAP-Rule" id="MF_00974"/>
    </source>
</evidence>
<evidence type="ECO:0000256" key="8">
    <source>
        <dbReference type="ARBA" id="ARBA00022833"/>
    </source>
</evidence>
<evidence type="ECO:0000256" key="10">
    <source>
        <dbReference type="ARBA" id="ARBA00023125"/>
    </source>
</evidence>
<dbReference type="PROSITE" id="PS50880">
    <property type="entry name" value="TOPRIM"/>
    <property type="match status" value="1"/>
</dbReference>
<dbReference type="InterPro" id="IPR050219">
    <property type="entry name" value="DnaG_primase"/>
</dbReference>
<dbReference type="GO" id="GO:0003677">
    <property type="term" value="F:DNA binding"/>
    <property type="evidence" value="ECO:0007669"/>
    <property type="project" value="UniProtKB-KW"/>
</dbReference>